<dbReference type="GO" id="GO:0005576">
    <property type="term" value="C:extracellular region"/>
    <property type="evidence" value="ECO:0007669"/>
    <property type="project" value="UniProtKB-SubCell"/>
</dbReference>
<keyword evidence="3" id="KW-0964">Secreted</keyword>
<dbReference type="SUPFAM" id="SSF51120">
    <property type="entry name" value="beta-Roll"/>
    <property type="match status" value="3"/>
</dbReference>
<gene>
    <name evidence="8" type="ORF">SAMN05421757_101397</name>
</gene>
<comment type="subcellular location">
    <subcellularLocation>
        <location evidence="1">Membrane</location>
    </subcellularLocation>
    <subcellularLocation>
        <location evidence="2">Secreted</location>
    </subcellularLocation>
</comment>
<dbReference type="PRINTS" id="PR00313">
    <property type="entry name" value="CABNDNGRPT"/>
</dbReference>
<dbReference type="Proteomes" id="UP000198426">
    <property type="component" value="Unassembled WGS sequence"/>
</dbReference>
<dbReference type="InterPro" id="IPR018511">
    <property type="entry name" value="Hemolysin-typ_Ca-bd_CS"/>
</dbReference>
<dbReference type="InterPro" id="IPR001343">
    <property type="entry name" value="Hemolysn_Ca-bd"/>
</dbReference>
<keyword evidence="5" id="KW-0677">Repeat</keyword>
<accession>A0A239CNZ2</accession>
<dbReference type="PANTHER" id="PTHR38340:SF1">
    <property type="entry name" value="S-LAYER PROTEIN"/>
    <property type="match status" value="1"/>
</dbReference>
<dbReference type="InterPro" id="IPR011049">
    <property type="entry name" value="Serralysin-like_metalloprot_C"/>
</dbReference>
<evidence type="ECO:0000256" key="5">
    <source>
        <dbReference type="ARBA" id="ARBA00022737"/>
    </source>
</evidence>
<dbReference type="InterPro" id="IPR003995">
    <property type="entry name" value="RTX_toxin_determinant-A"/>
</dbReference>
<evidence type="ECO:0000256" key="6">
    <source>
        <dbReference type="ARBA" id="ARBA00023026"/>
    </source>
</evidence>
<keyword evidence="6" id="KW-0843">Virulence</keyword>
<dbReference type="Pfam" id="PF00353">
    <property type="entry name" value="HemolysinCabind"/>
    <property type="match status" value="5"/>
</dbReference>
<dbReference type="GO" id="GO:0005509">
    <property type="term" value="F:calcium ion binding"/>
    <property type="evidence" value="ECO:0007669"/>
    <property type="project" value="InterPro"/>
</dbReference>
<sequence>MLRFFLFSAFDSLDGADAAALFDTAPVGTTLNAKTELSRAFPAATLVVVPFSELVDTLRSGEVDYAVRGYLSSFQEDASALEASGALNSTVFAYEITPEGEVRSVDPAALLPDAPSLGPDVLVGTDGDDILHASHGWDTLYGMAGDDILFGEQNSDVLWGGDGNDKLRGGALDDRLIGGPGNDVLDGGIKIDVADYSSHGSVTVDLAITSYQQTGVGWDKLVRIENVIGGSEASRLFGDEGRNVLTGGAGNDALYGRGWSDELIGGEGDDLLSGGRGGDYLIGGEGNDTLRGGVDNDTLIDREHPWIPITSDDRLFGNRGDDFLDAGYGNDWLSGGKGDDDLRGDRGDDVLRGNGGNDRLYAGMGDDILMGGRGNDRLYGNFGKQTMTGGKGVDEFLFYSSIGHNVITDFRPGIETIWISEKYRDLIIEGDVDTIIRVDNDTEFSITLLGVSPDDLSRSDFFFM</sequence>
<dbReference type="PANTHER" id="PTHR38340">
    <property type="entry name" value="S-LAYER PROTEIN"/>
    <property type="match status" value="1"/>
</dbReference>
<reference evidence="8 9" key="1">
    <citation type="submission" date="2017-06" db="EMBL/GenBank/DDBJ databases">
        <authorList>
            <person name="Kim H.J."/>
            <person name="Triplett B.A."/>
        </authorList>
    </citation>
    <scope>NUCLEOTIDE SEQUENCE [LARGE SCALE GENOMIC DNA]</scope>
    <source>
        <strain evidence="8 9">DSM 29339</strain>
    </source>
</reference>
<dbReference type="GO" id="GO:0090729">
    <property type="term" value="F:toxin activity"/>
    <property type="evidence" value="ECO:0007669"/>
    <property type="project" value="UniProtKB-KW"/>
</dbReference>
<dbReference type="AlphaFoldDB" id="A0A239CNZ2"/>
<name>A0A239CNZ2_9RHOB</name>
<dbReference type="InterPro" id="IPR050557">
    <property type="entry name" value="RTX_toxin/Mannuronan_C5-epim"/>
</dbReference>
<evidence type="ECO:0000256" key="7">
    <source>
        <dbReference type="ARBA" id="ARBA00023136"/>
    </source>
</evidence>
<evidence type="ECO:0000313" key="9">
    <source>
        <dbReference type="Proteomes" id="UP000198426"/>
    </source>
</evidence>
<dbReference type="RefSeq" id="WP_089230862.1">
    <property type="nucleotide sequence ID" value="NZ_FZOY01000001.1"/>
</dbReference>
<dbReference type="PRINTS" id="PR01488">
    <property type="entry name" value="RTXTOXINA"/>
</dbReference>
<dbReference type="EMBL" id="FZOY01000001">
    <property type="protein sequence ID" value="SNS21860.1"/>
    <property type="molecule type" value="Genomic_DNA"/>
</dbReference>
<evidence type="ECO:0000256" key="4">
    <source>
        <dbReference type="ARBA" id="ARBA00022656"/>
    </source>
</evidence>
<keyword evidence="4" id="KW-0800">Toxin</keyword>
<evidence type="ECO:0000256" key="2">
    <source>
        <dbReference type="ARBA" id="ARBA00004613"/>
    </source>
</evidence>
<dbReference type="PROSITE" id="PS00330">
    <property type="entry name" value="HEMOLYSIN_CALCIUM"/>
    <property type="match status" value="2"/>
</dbReference>
<evidence type="ECO:0000256" key="1">
    <source>
        <dbReference type="ARBA" id="ARBA00004370"/>
    </source>
</evidence>
<evidence type="ECO:0000313" key="8">
    <source>
        <dbReference type="EMBL" id="SNS21860.1"/>
    </source>
</evidence>
<organism evidence="8 9">
    <name type="scientific">Tropicimonas sediminicola</name>
    <dbReference type="NCBI Taxonomy" id="1031541"/>
    <lineage>
        <taxon>Bacteria</taxon>
        <taxon>Pseudomonadati</taxon>
        <taxon>Pseudomonadota</taxon>
        <taxon>Alphaproteobacteria</taxon>
        <taxon>Rhodobacterales</taxon>
        <taxon>Roseobacteraceae</taxon>
        <taxon>Tropicimonas</taxon>
    </lineage>
</organism>
<evidence type="ECO:0000256" key="3">
    <source>
        <dbReference type="ARBA" id="ARBA00022525"/>
    </source>
</evidence>
<keyword evidence="9" id="KW-1185">Reference proteome</keyword>
<dbReference type="GO" id="GO:0016020">
    <property type="term" value="C:membrane"/>
    <property type="evidence" value="ECO:0007669"/>
    <property type="project" value="UniProtKB-SubCell"/>
</dbReference>
<keyword evidence="7" id="KW-0472">Membrane</keyword>
<dbReference type="Gene3D" id="2.150.10.10">
    <property type="entry name" value="Serralysin-like metalloprotease, C-terminal"/>
    <property type="match status" value="4"/>
</dbReference>
<protein>
    <submittedName>
        <fullName evidence="8">Hemolysin-type calcium-binding repeat-containing protein</fullName>
    </submittedName>
</protein>
<proteinExistence type="predicted"/>